<evidence type="ECO:0000256" key="2">
    <source>
        <dbReference type="SAM" id="MobiDB-lite"/>
    </source>
</evidence>
<dbReference type="PANTHER" id="PTHR17271:SF1">
    <property type="entry name" value="PROTEIN OUTSPREAD"/>
    <property type="match status" value="1"/>
</dbReference>
<evidence type="ECO:0000256" key="1">
    <source>
        <dbReference type="SAM" id="Coils"/>
    </source>
</evidence>
<feature type="compositionally biased region" description="Low complexity" evidence="2">
    <location>
        <begin position="499"/>
        <end position="508"/>
    </location>
</feature>
<dbReference type="OMA" id="CALYSAK"/>
<name>A0A7I4Y0Q9_HAECO</name>
<evidence type="ECO:0000259" key="3">
    <source>
        <dbReference type="PROSITE" id="PS50003"/>
    </source>
</evidence>
<feature type="region of interest" description="Disordered" evidence="2">
    <location>
        <begin position="733"/>
        <end position="760"/>
    </location>
</feature>
<dbReference type="WBParaSite" id="HCON_00029220-00001">
    <property type="protein sequence ID" value="HCON_00029220-00001"/>
    <property type="gene ID" value="HCON_00029220"/>
</dbReference>
<feature type="compositionally biased region" description="Acidic residues" evidence="2">
    <location>
        <begin position="744"/>
        <end position="757"/>
    </location>
</feature>
<sequence>MISQCVRFEPNCFNKGKCKNCYKAKEQHSVDSLEKAKMNRKVTACGFLYVAPPNLDFSLQSHSAKRWQRRWFTLFDSGELTWALDNNPDTVPQLTIDMTRCHRVCEADSITGNSHSILMAFKTEGDTSQPSIVYVKADTTDEIRWWQNMLNAYAKQNTIQVRPRRQMADEKYEPMAVISPEPDMEFSACSSRCSSLDRLEAERTAPPSATVVAAEPKDIAAAPGGATLKGTHGTPRSVKQRDRNSREEPLRRSESSSHSQTTPITTITNTITTTGSCPTISRTVPSPPVSRSRLSSASVDSIASPPVQQTQTEEKKNLDQACHIDTSMAHTLRKGWLMLRGKSDNEWQNHWVVLAGLSLKLYKDVWAEDSTEPLIAIDLSECENVYPSASAKNYGIEIKCRRTRYVLSAMTPGIRDSWITALQQNRHNPSPTYAETCASNDTMSMADSSDILGMPLRKKHIAYVAPESHHSNSLMDGDSSTEDELSAMQRGRHRRSRSSRGGSRSSVEVSRRERGSLSPSVRRSPLAIVKDRNHDIRQRYPSTSSVASSTNRSKQSRKSGTRSAQRSSPQCQETRLRSLEAQVQNLRDQLRETSVRLGDSKTENERLRYLYNSSESSSLMALRKSLAVAEQDVRKKQEEMEELRSQLVNQDYEQRIAALQPRLITMLRVQLAAISNIIKSQLLDRNLSVNEDIAELKQMLDDVNDGDLEEIQKILEHTTVLYDQISRSIVTPSQSDSWTMTEPLEGESDYYDDEEELDTKQESEWQAEMTAIQNTHQSELETIRHHYEHQLKGMRERIEHEEARRRKLQEELVQITTRNDQSLTTVKASFEDVLEEQRSGFQEEMEQLRKEHQRELDEEKAATRLALEAVRRAHEEELRQATSKKANGEKDRDTTRQNAMLEQMREELTNLSAAYSAKCIENAQLDERLSALMEEREREGESEDIQRLQRDLMARDSQVAELQRRISAYERRTSGESPIVASDKDELPSEVPCSEKTNSAVKYRKMNKSRRTDIRFHSNPVIPILEGVPEYLADDVRRSLAVPVSERRKFFETIAEYSTPF</sequence>
<feature type="region of interest" description="Disordered" evidence="2">
    <location>
        <begin position="199"/>
        <end position="318"/>
    </location>
</feature>
<dbReference type="GO" id="GO:0015629">
    <property type="term" value="C:actin cytoskeleton"/>
    <property type="evidence" value="ECO:0007669"/>
    <property type="project" value="TreeGrafter"/>
</dbReference>
<organism evidence="4 5">
    <name type="scientific">Haemonchus contortus</name>
    <name type="common">Barber pole worm</name>
    <dbReference type="NCBI Taxonomy" id="6289"/>
    <lineage>
        <taxon>Eukaryota</taxon>
        <taxon>Metazoa</taxon>
        <taxon>Ecdysozoa</taxon>
        <taxon>Nematoda</taxon>
        <taxon>Chromadorea</taxon>
        <taxon>Rhabditida</taxon>
        <taxon>Rhabditina</taxon>
        <taxon>Rhabditomorpha</taxon>
        <taxon>Strongyloidea</taxon>
        <taxon>Trichostrongylidae</taxon>
        <taxon>Haemonchus</taxon>
    </lineage>
</organism>
<dbReference type="Proteomes" id="UP000025227">
    <property type="component" value="Unplaced"/>
</dbReference>
<proteinExistence type="predicted"/>
<dbReference type="InterPro" id="IPR011993">
    <property type="entry name" value="PH-like_dom_sf"/>
</dbReference>
<dbReference type="AlphaFoldDB" id="A0A7I4Y0Q9"/>
<dbReference type="SUPFAM" id="SSF50729">
    <property type="entry name" value="PH domain-like"/>
    <property type="match status" value="2"/>
</dbReference>
<evidence type="ECO:0000313" key="5">
    <source>
        <dbReference type="WBParaSite" id="HCON_00029220-00001"/>
    </source>
</evidence>
<feature type="compositionally biased region" description="Basic and acidic residues" evidence="2">
    <location>
        <begin position="529"/>
        <end position="538"/>
    </location>
</feature>
<feature type="coiled-coil region" evidence="1">
    <location>
        <begin position="922"/>
        <end position="972"/>
    </location>
</feature>
<feature type="coiled-coil region" evidence="1">
    <location>
        <begin position="576"/>
        <end position="653"/>
    </location>
</feature>
<feature type="region of interest" description="Disordered" evidence="2">
    <location>
        <begin position="467"/>
        <end position="576"/>
    </location>
</feature>
<keyword evidence="1" id="KW-0175">Coiled coil</keyword>
<feature type="compositionally biased region" description="Low complexity" evidence="2">
    <location>
        <begin position="256"/>
        <end position="307"/>
    </location>
</feature>
<dbReference type="Gene3D" id="2.30.29.30">
    <property type="entry name" value="Pleckstrin-homology domain (PH domain)/Phosphotyrosine-binding domain (PTB)"/>
    <property type="match status" value="2"/>
</dbReference>
<dbReference type="PROSITE" id="PS50003">
    <property type="entry name" value="PH_DOMAIN"/>
    <property type="match status" value="2"/>
</dbReference>
<dbReference type="InterPro" id="IPR052223">
    <property type="entry name" value="Actin_Cytoskeleton_Reg"/>
</dbReference>
<dbReference type="SMART" id="SM00233">
    <property type="entry name" value="PH"/>
    <property type="match status" value="2"/>
</dbReference>
<dbReference type="Pfam" id="PF00169">
    <property type="entry name" value="PH"/>
    <property type="match status" value="2"/>
</dbReference>
<feature type="domain" description="PH" evidence="3">
    <location>
        <begin position="330"/>
        <end position="427"/>
    </location>
</feature>
<dbReference type="PANTHER" id="PTHR17271">
    <property type="entry name" value="PLECKSTRIN HOMOLOGY PH DOMAIN-CONTAINING PROTEIN"/>
    <property type="match status" value="1"/>
</dbReference>
<protein>
    <submittedName>
        <fullName evidence="5">Protein outspread</fullName>
    </submittedName>
</protein>
<accession>A0A7I4Y0Q9</accession>
<dbReference type="InterPro" id="IPR001849">
    <property type="entry name" value="PH_domain"/>
</dbReference>
<feature type="compositionally biased region" description="Basic and acidic residues" evidence="2">
    <location>
        <begin position="239"/>
        <end position="255"/>
    </location>
</feature>
<keyword evidence="4" id="KW-1185">Reference proteome</keyword>
<reference evidence="5" key="1">
    <citation type="submission" date="2020-12" db="UniProtKB">
        <authorList>
            <consortium name="WormBaseParasite"/>
        </authorList>
    </citation>
    <scope>IDENTIFICATION</scope>
    <source>
        <strain evidence="5">MHco3</strain>
    </source>
</reference>
<feature type="domain" description="PH" evidence="3">
    <location>
        <begin position="41"/>
        <end position="155"/>
    </location>
</feature>
<feature type="region of interest" description="Disordered" evidence="2">
    <location>
        <begin position="874"/>
        <end position="894"/>
    </location>
</feature>
<dbReference type="GO" id="GO:0051015">
    <property type="term" value="F:actin filament binding"/>
    <property type="evidence" value="ECO:0007669"/>
    <property type="project" value="TreeGrafter"/>
</dbReference>
<dbReference type="OrthoDB" id="9942268at2759"/>
<evidence type="ECO:0000313" key="4">
    <source>
        <dbReference type="Proteomes" id="UP000025227"/>
    </source>
</evidence>
<feature type="compositionally biased region" description="Low complexity" evidence="2">
    <location>
        <begin position="542"/>
        <end position="553"/>
    </location>
</feature>
<feature type="compositionally biased region" description="Polar residues" evidence="2">
    <location>
        <begin position="561"/>
        <end position="573"/>
    </location>
</feature>